<organism evidence="2 3">
    <name type="scientific">Penicilliopsis zonata CBS 506.65</name>
    <dbReference type="NCBI Taxonomy" id="1073090"/>
    <lineage>
        <taxon>Eukaryota</taxon>
        <taxon>Fungi</taxon>
        <taxon>Dikarya</taxon>
        <taxon>Ascomycota</taxon>
        <taxon>Pezizomycotina</taxon>
        <taxon>Eurotiomycetes</taxon>
        <taxon>Eurotiomycetidae</taxon>
        <taxon>Eurotiales</taxon>
        <taxon>Aspergillaceae</taxon>
        <taxon>Penicilliopsis</taxon>
    </lineage>
</organism>
<reference evidence="3" key="1">
    <citation type="journal article" date="2017" name="Genome Biol.">
        <title>Comparative genomics reveals high biological diversity and specific adaptations in the industrially and medically important fungal genus Aspergillus.</title>
        <authorList>
            <person name="de Vries R.P."/>
            <person name="Riley R."/>
            <person name="Wiebenga A."/>
            <person name="Aguilar-Osorio G."/>
            <person name="Amillis S."/>
            <person name="Uchima C.A."/>
            <person name="Anderluh G."/>
            <person name="Asadollahi M."/>
            <person name="Askin M."/>
            <person name="Barry K."/>
            <person name="Battaglia E."/>
            <person name="Bayram O."/>
            <person name="Benocci T."/>
            <person name="Braus-Stromeyer S.A."/>
            <person name="Caldana C."/>
            <person name="Canovas D."/>
            <person name="Cerqueira G.C."/>
            <person name="Chen F."/>
            <person name="Chen W."/>
            <person name="Choi C."/>
            <person name="Clum A."/>
            <person name="Dos Santos R.A."/>
            <person name="Damasio A.R."/>
            <person name="Diallinas G."/>
            <person name="Emri T."/>
            <person name="Fekete E."/>
            <person name="Flipphi M."/>
            <person name="Freyberg S."/>
            <person name="Gallo A."/>
            <person name="Gournas C."/>
            <person name="Habgood R."/>
            <person name="Hainaut M."/>
            <person name="Harispe M.L."/>
            <person name="Henrissat B."/>
            <person name="Hilden K.S."/>
            <person name="Hope R."/>
            <person name="Hossain A."/>
            <person name="Karabika E."/>
            <person name="Karaffa L."/>
            <person name="Karanyi Z."/>
            <person name="Krasevec N."/>
            <person name="Kuo A."/>
            <person name="Kusch H."/>
            <person name="LaButti K."/>
            <person name="Lagendijk E.L."/>
            <person name="Lapidus A."/>
            <person name="Levasseur A."/>
            <person name="Lindquist E."/>
            <person name="Lipzen A."/>
            <person name="Logrieco A.F."/>
            <person name="MacCabe A."/>
            <person name="Maekelae M.R."/>
            <person name="Malavazi I."/>
            <person name="Melin P."/>
            <person name="Meyer V."/>
            <person name="Mielnichuk N."/>
            <person name="Miskei M."/>
            <person name="Molnar A.P."/>
            <person name="Mule G."/>
            <person name="Ngan C.Y."/>
            <person name="Orejas M."/>
            <person name="Orosz E."/>
            <person name="Ouedraogo J.P."/>
            <person name="Overkamp K.M."/>
            <person name="Park H.-S."/>
            <person name="Perrone G."/>
            <person name="Piumi F."/>
            <person name="Punt P.J."/>
            <person name="Ram A.F."/>
            <person name="Ramon A."/>
            <person name="Rauscher S."/>
            <person name="Record E."/>
            <person name="Riano-Pachon D.M."/>
            <person name="Robert V."/>
            <person name="Roehrig J."/>
            <person name="Ruller R."/>
            <person name="Salamov A."/>
            <person name="Salih N.S."/>
            <person name="Samson R.A."/>
            <person name="Sandor E."/>
            <person name="Sanguinetti M."/>
            <person name="Schuetze T."/>
            <person name="Sepcic K."/>
            <person name="Shelest E."/>
            <person name="Sherlock G."/>
            <person name="Sophianopoulou V."/>
            <person name="Squina F.M."/>
            <person name="Sun H."/>
            <person name="Susca A."/>
            <person name="Todd R.B."/>
            <person name="Tsang A."/>
            <person name="Unkles S.E."/>
            <person name="van de Wiele N."/>
            <person name="van Rossen-Uffink D."/>
            <person name="Oliveira J.V."/>
            <person name="Vesth T.C."/>
            <person name="Visser J."/>
            <person name="Yu J.-H."/>
            <person name="Zhou M."/>
            <person name="Andersen M.R."/>
            <person name="Archer D.B."/>
            <person name="Baker S.E."/>
            <person name="Benoit I."/>
            <person name="Brakhage A.A."/>
            <person name="Braus G.H."/>
            <person name="Fischer R."/>
            <person name="Frisvad J.C."/>
            <person name="Goldman G.H."/>
            <person name="Houbraken J."/>
            <person name="Oakley B."/>
            <person name="Pocsi I."/>
            <person name="Scazzocchio C."/>
            <person name="Seiboth B."/>
            <person name="vanKuyk P.A."/>
            <person name="Wortman J."/>
            <person name="Dyer P.S."/>
            <person name="Grigoriev I.V."/>
        </authorList>
    </citation>
    <scope>NUCLEOTIDE SEQUENCE [LARGE SCALE GENOMIC DNA]</scope>
    <source>
        <strain evidence="3">CBS 506.65</strain>
    </source>
</reference>
<dbReference type="RefSeq" id="XP_022577067.1">
    <property type="nucleotide sequence ID" value="XM_022727572.1"/>
</dbReference>
<dbReference type="STRING" id="1073090.A0A1L9S5X8"/>
<protein>
    <submittedName>
        <fullName evidence="2">Uncharacterized protein</fullName>
    </submittedName>
</protein>
<evidence type="ECO:0000313" key="2">
    <source>
        <dbReference type="EMBL" id="OJJ42557.1"/>
    </source>
</evidence>
<dbReference type="VEuPathDB" id="FungiDB:ASPZODRAFT_20327"/>
<sequence>MPQRPGRLFAKLRNFLRDPKKDHKKIIEYIDQLEWDVMRMFDLKADSRAETIWALDESFLLDIPDSLARELHQVADVLGRDPENEAASRLRLNAILIDCVNEEQLYAQSHAQHDRKSVSLSLETSLALEVRHKGEKRSLNGQADFTVWYDDSGMSTHLVVIEAKKAGTSSDGVTQCLGYMAMVHQIRKDFEKKNAVVFGCSSDGYEFTVLRIDNESRVSKSSYEWEPLGSELDRKRIYTHLRYIIRHATRSSSRRSPKKSVRQVRDHSSMGRPYHLCFGSSTDDDAMEI</sequence>
<feature type="region of interest" description="Disordered" evidence="1">
    <location>
        <begin position="249"/>
        <end position="289"/>
    </location>
</feature>
<feature type="compositionally biased region" description="Basic residues" evidence="1">
    <location>
        <begin position="249"/>
        <end position="262"/>
    </location>
</feature>
<name>A0A1L9S5X8_9EURO</name>
<dbReference type="EMBL" id="KV878358">
    <property type="protein sequence ID" value="OJJ42557.1"/>
    <property type="molecule type" value="Genomic_DNA"/>
</dbReference>
<dbReference type="Proteomes" id="UP000184188">
    <property type="component" value="Unassembled WGS sequence"/>
</dbReference>
<evidence type="ECO:0000256" key="1">
    <source>
        <dbReference type="SAM" id="MobiDB-lite"/>
    </source>
</evidence>
<accession>A0A1L9S5X8</accession>
<dbReference type="GeneID" id="34614036"/>
<gene>
    <name evidence="2" type="ORF">ASPZODRAFT_20327</name>
</gene>
<dbReference type="OrthoDB" id="2103397at2759"/>
<keyword evidence="3" id="KW-1185">Reference proteome</keyword>
<evidence type="ECO:0000313" key="3">
    <source>
        <dbReference type="Proteomes" id="UP000184188"/>
    </source>
</evidence>
<proteinExistence type="predicted"/>
<dbReference type="AlphaFoldDB" id="A0A1L9S5X8"/>